<feature type="compositionally biased region" description="Pro residues" evidence="1">
    <location>
        <begin position="43"/>
        <end position="56"/>
    </location>
</feature>
<name>A0ABV0MUL1_9TELE</name>
<protein>
    <submittedName>
        <fullName evidence="2">Uncharacterized protein</fullName>
    </submittedName>
</protein>
<feature type="non-terminal residue" evidence="2">
    <location>
        <position position="1"/>
    </location>
</feature>
<comment type="caution">
    <text evidence="2">The sequence shown here is derived from an EMBL/GenBank/DDBJ whole genome shotgun (WGS) entry which is preliminary data.</text>
</comment>
<evidence type="ECO:0000256" key="1">
    <source>
        <dbReference type="SAM" id="MobiDB-lite"/>
    </source>
</evidence>
<sequence length="136" mass="14871">IDVNIFDQKGLTALDTVKDMPSQKSREIAALILGHKTGKPPDIDLPPPPIPPPQESPSPRKKGEIYRDVLRKHGASVLYTGSSADERREPAEEQEDHTYELLLTAETKVPPPSLESQSNKGNCELLVNPEGGRLGD</sequence>
<evidence type="ECO:0000313" key="3">
    <source>
        <dbReference type="Proteomes" id="UP001476798"/>
    </source>
</evidence>
<evidence type="ECO:0000313" key="2">
    <source>
        <dbReference type="EMBL" id="MEQ2162788.1"/>
    </source>
</evidence>
<gene>
    <name evidence="2" type="ORF">GOODEAATRI_023430</name>
</gene>
<proteinExistence type="predicted"/>
<reference evidence="2 3" key="1">
    <citation type="submission" date="2021-06" db="EMBL/GenBank/DDBJ databases">
        <authorList>
            <person name="Palmer J.M."/>
        </authorList>
    </citation>
    <scope>NUCLEOTIDE SEQUENCE [LARGE SCALE GENOMIC DNA]</scope>
    <source>
        <strain evidence="2 3">GA_2019</strain>
        <tissue evidence="2">Muscle</tissue>
    </source>
</reference>
<keyword evidence="3" id="KW-1185">Reference proteome</keyword>
<dbReference type="EMBL" id="JAHRIO010012511">
    <property type="protein sequence ID" value="MEQ2162788.1"/>
    <property type="molecule type" value="Genomic_DNA"/>
</dbReference>
<feature type="region of interest" description="Disordered" evidence="1">
    <location>
        <begin position="35"/>
        <end position="62"/>
    </location>
</feature>
<accession>A0ABV0MUL1</accession>
<feature type="region of interest" description="Disordered" evidence="1">
    <location>
        <begin position="76"/>
        <end position="136"/>
    </location>
</feature>
<organism evidence="2 3">
    <name type="scientific">Goodea atripinnis</name>
    <dbReference type="NCBI Taxonomy" id="208336"/>
    <lineage>
        <taxon>Eukaryota</taxon>
        <taxon>Metazoa</taxon>
        <taxon>Chordata</taxon>
        <taxon>Craniata</taxon>
        <taxon>Vertebrata</taxon>
        <taxon>Euteleostomi</taxon>
        <taxon>Actinopterygii</taxon>
        <taxon>Neopterygii</taxon>
        <taxon>Teleostei</taxon>
        <taxon>Neoteleostei</taxon>
        <taxon>Acanthomorphata</taxon>
        <taxon>Ovalentaria</taxon>
        <taxon>Atherinomorphae</taxon>
        <taxon>Cyprinodontiformes</taxon>
        <taxon>Goodeidae</taxon>
        <taxon>Goodea</taxon>
    </lineage>
</organism>
<dbReference type="Proteomes" id="UP001476798">
    <property type="component" value="Unassembled WGS sequence"/>
</dbReference>
<feature type="compositionally biased region" description="Basic and acidic residues" evidence="1">
    <location>
        <begin position="84"/>
        <end position="99"/>
    </location>
</feature>